<dbReference type="AlphaFoldDB" id="U4QEP6"/>
<dbReference type="Proteomes" id="UP000017243">
    <property type="component" value="Unassembled WGS sequence"/>
</dbReference>
<comment type="caution">
    <text evidence="1">The sequence shown here is derived from an EMBL/GenBank/DDBJ whole genome shotgun (WGS) entry which is preliminary data.</text>
</comment>
<gene>
    <name evidence="1" type="ORF">LHCIRMBIA953_02500</name>
</gene>
<sequence>MFIILLTINTLIFLSSQFSVDEDLRLHVAGHRIY</sequence>
<reference evidence="1 2" key="1">
    <citation type="submission" date="2013-09" db="EMBL/GenBank/DDBJ databases">
        <title>Draft Genome Sequence of five Lactobacillus helveticus strains CIRM-BIA 101T, 103, 104, 951 and 953 isolated from milk product.</title>
        <authorList>
            <person name="Valence F."/>
            <person name="Chuat V."/>
            <person name="Ma L."/>
            <person name="Creno S."/>
            <person name="Falentin H."/>
            <person name="Lortal S."/>
            <person name="Bizet C."/>
            <person name="Clermont D."/>
            <person name="Loux V."/>
            <person name="Bouchier C."/>
            <person name="Cousin S."/>
        </authorList>
    </citation>
    <scope>NUCLEOTIDE SEQUENCE [LARGE SCALE GENOMIC DNA]</scope>
    <source>
        <strain evidence="1 2">CIRM-BIA 953</strain>
    </source>
</reference>
<dbReference type="EMBL" id="CBUH010000025">
    <property type="protein sequence ID" value="CDI41536.1"/>
    <property type="molecule type" value="Genomic_DNA"/>
</dbReference>
<protein>
    <submittedName>
        <fullName evidence="1">Uncharacterized protein</fullName>
    </submittedName>
</protein>
<name>U4QEP6_LACHE</name>
<organism evidence="1 2">
    <name type="scientific">Lactobacillus helveticus CIRM-BIA 953</name>
    <dbReference type="NCBI Taxonomy" id="1226335"/>
    <lineage>
        <taxon>Bacteria</taxon>
        <taxon>Bacillati</taxon>
        <taxon>Bacillota</taxon>
        <taxon>Bacilli</taxon>
        <taxon>Lactobacillales</taxon>
        <taxon>Lactobacillaceae</taxon>
        <taxon>Lactobacillus</taxon>
    </lineage>
</organism>
<evidence type="ECO:0000313" key="2">
    <source>
        <dbReference type="Proteomes" id="UP000017243"/>
    </source>
</evidence>
<proteinExistence type="predicted"/>
<evidence type="ECO:0000313" key="1">
    <source>
        <dbReference type="EMBL" id="CDI41536.1"/>
    </source>
</evidence>
<accession>U4QEP6</accession>